<dbReference type="GO" id="GO:0016020">
    <property type="term" value="C:membrane"/>
    <property type="evidence" value="ECO:0007669"/>
    <property type="project" value="UniProtKB-SubCell"/>
</dbReference>
<feature type="coiled-coil region" evidence="5">
    <location>
        <begin position="395"/>
        <end position="422"/>
    </location>
</feature>
<evidence type="ECO:0000256" key="6">
    <source>
        <dbReference type="SAM" id="Phobius"/>
    </source>
</evidence>
<protein>
    <submittedName>
        <fullName evidence="7">Uncharacterized protein</fullName>
    </submittedName>
</protein>
<keyword evidence="8" id="KW-1185">Reference proteome</keyword>
<name>A0A3Q9HR80_9FIRM</name>
<keyword evidence="3 6" id="KW-1133">Transmembrane helix</keyword>
<dbReference type="AlphaFoldDB" id="A0A3Q9HR80"/>
<dbReference type="RefSeq" id="WP_127017303.1">
    <property type="nucleotide sequence ID" value="NZ_CP016379.1"/>
</dbReference>
<accession>A0A3Q9HR80</accession>
<reference evidence="7 8" key="1">
    <citation type="submission" date="2016-07" db="EMBL/GenBank/DDBJ databases">
        <title>Genome and transcriptome analysis of iron-reducing fermentative bacteria Anoxybacter fermentans.</title>
        <authorList>
            <person name="Zeng X."/>
            <person name="Shao Z."/>
        </authorList>
    </citation>
    <scope>NUCLEOTIDE SEQUENCE [LARGE SCALE GENOMIC DNA]</scope>
    <source>
        <strain evidence="7 8">DY22613</strain>
    </source>
</reference>
<keyword evidence="5" id="KW-0175">Coiled coil</keyword>
<evidence type="ECO:0000313" key="8">
    <source>
        <dbReference type="Proteomes" id="UP000267250"/>
    </source>
</evidence>
<feature type="transmembrane region" description="Helical" evidence="6">
    <location>
        <begin position="688"/>
        <end position="712"/>
    </location>
</feature>
<evidence type="ECO:0000256" key="2">
    <source>
        <dbReference type="ARBA" id="ARBA00022692"/>
    </source>
</evidence>
<dbReference type="SUPFAM" id="SSF161098">
    <property type="entry name" value="MetI-like"/>
    <property type="match status" value="1"/>
</dbReference>
<dbReference type="OrthoDB" id="2109928at2"/>
<evidence type="ECO:0000256" key="5">
    <source>
        <dbReference type="SAM" id="Coils"/>
    </source>
</evidence>
<dbReference type="KEGG" id="aft:BBF96_11460"/>
<keyword evidence="4 6" id="KW-0472">Membrane</keyword>
<evidence type="ECO:0000313" key="7">
    <source>
        <dbReference type="EMBL" id="AZR73953.1"/>
    </source>
</evidence>
<feature type="transmembrane region" description="Helical" evidence="6">
    <location>
        <begin position="761"/>
        <end position="777"/>
    </location>
</feature>
<gene>
    <name evidence="7" type="ORF">BBF96_11460</name>
</gene>
<feature type="transmembrane region" description="Helical" evidence="6">
    <location>
        <begin position="732"/>
        <end position="749"/>
    </location>
</feature>
<dbReference type="EMBL" id="CP016379">
    <property type="protein sequence ID" value="AZR73953.1"/>
    <property type="molecule type" value="Genomic_DNA"/>
</dbReference>
<evidence type="ECO:0000256" key="1">
    <source>
        <dbReference type="ARBA" id="ARBA00004141"/>
    </source>
</evidence>
<dbReference type="Proteomes" id="UP000267250">
    <property type="component" value="Chromosome"/>
</dbReference>
<dbReference type="InterPro" id="IPR035906">
    <property type="entry name" value="MetI-like_sf"/>
</dbReference>
<evidence type="ECO:0000256" key="4">
    <source>
        <dbReference type="ARBA" id="ARBA00023136"/>
    </source>
</evidence>
<evidence type="ECO:0000256" key="3">
    <source>
        <dbReference type="ARBA" id="ARBA00022989"/>
    </source>
</evidence>
<organism evidence="7 8">
    <name type="scientific">Anoxybacter fermentans</name>
    <dbReference type="NCBI Taxonomy" id="1323375"/>
    <lineage>
        <taxon>Bacteria</taxon>
        <taxon>Bacillati</taxon>
        <taxon>Bacillota</taxon>
        <taxon>Clostridia</taxon>
        <taxon>Halanaerobiales</taxon>
        <taxon>Anoxybacter</taxon>
    </lineage>
</organism>
<keyword evidence="2 6" id="KW-0812">Transmembrane</keyword>
<sequence>MLYLLRSGFSRDLIVHFLVVVLVGSAIAMAAGYMADNYFGNTVTGLIGDYGEYDLLLTVNRETRRSALAQIRDILRVKLPGSKVEQGVTIAGKTNFFVSLDDKYKTREYFMKMSSYFSNVTGLVGVTMMSEPRVTIRGVPRGLLEEFEQKLADIKGVHFTYPVGSSGIDLMLNSPKDIDYVTEEVKKFLKQYQVLEVRFPIDNGPVDVISMGEKLATELKDKYNLAFAKNLTTNEVDDQQYLVNTMLEMKKFLLQYATVITIPVSPDWDFVIHKDDYLIMPGPGRSGLKVGEDATPMDLKLQVTEVNDKEIQALIVEGNVTDIQSKGVYKLDAKGKIAAFLGEARIKSPREDLKYAADELAKVLPHLDQIFSKLYGMTGEALKALEIYNDTLAEIKEVQKILKEGQAKVEEIRNKLNQLDLSKVQNFIGQLLAIVNTAEEFASKMEWAQKEIVRIDYELGQFQGQVEILKNDFGLSESYSKELDQAVDVASKLQLALRNNTGEILKRLNEYNPILRQISDWRSDLEKLEQMVISGDLLNNNTSSVTDILDRLISGSKTTLEYLDRLDDKKMSQEIQGFKESLEKIQESDVEAIIKELNYISDTLPNLRDEEVTRAIKLIEKYMSGQIIPGEQILILVPADLNIKSIEPFVMEVVGQSTISVFSMDAGIVQPNVRGEFLRIISEVRETITAMVAVVLIMLVLMLDLSGIMSVIKELRKRKKQAFIVRIINSEVLFGMIMGSLTLELIFRLTNGQLPYIENHPGAWIGAIMGLVIALMTDRINPVDKKEYIAGEALGFNLTEILRQIVIPAGKPGILYLLNRRNLIFK</sequence>
<comment type="subcellular location">
    <subcellularLocation>
        <location evidence="1">Membrane</location>
        <topology evidence="1">Multi-pass membrane protein</topology>
    </subcellularLocation>
</comment>
<proteinExistence type="predicted"/>